<keyword evidence="14" id="KW-1185">Reference proteome</keyword>
<dbReference type="GO" id="GO:0035721">
    <property type="term" value="P:intraciliary retrograde transport"/>
    <property type="evidence" value="ECO:0007669"/>
    <property type="project" value="TreeGrafter"/>
</dbReference>
<dbReference type="SMART" id="SM00320">
    <property type="entry name" value="WD40"/>
    <property type="match status" value="3"/>
</dbReference>
<dbReference type="InterPro" id="IPR001680">
    <property type="entry name" value="WD40_rpt"/>
</dbReference>
<evidence type="ECO:0000256" key="3">
    <source>
        <dbReference type="ARBA" id="ARBA00022737"/>
    </source>
</evidence>
<dbReference type="PANTHER" id="PTHR15722:SF7">
    <property type="entry name" value="INTRAFLAGELLAR TRANSPORT PROTEIN 140 HOMOLOG"/>
    <property type="match status" value="1"/>
</dbReference>
<dbReference type="SUPFAM" id="SSF50978">
    <property type="entry name" value="WD40 repeat-like"/>
    <property type="match status" value="1"/>
</dbReference>
<keyword evidence="2 7" id="KW-0853">WD repeat</keyword>
<feature type="domain" description="IF140/IFT172/WDR19 TPR" evidence="12">
    <location>
        <begin position="892"/>
        <end position="1052"/>
    </location>
</feature>
<feature type="compositionally biased region" description="Basic and acidic residues" evidence="8">
    <location>
        <begin position="1662"/>
        <end position="1679"/>
    </location>
</feature>
<feature type="domain" description="IF140/IFT172/WDR19 TPR" evidence="12">
    <location>
        <begin position="1200"/>
        <end position="1460"/>
    </location>
</feature>
<gene>
    <name evidence="13" type="ORF">NESM_000008600</name>
</gene>
<dbReference type="InterPro" id="IPR056155">
    <property type="entry name" value="Beta-prop_IFT140_2nd"/>
</dbReference>
<dbReference type="GO" id="GO:0036064">
    <property type="term" value="C:ciliary basal body"/>
    <property type="evidence" value="ECO:0007669"/>
    <property type="project" value="TreeGrafter"/>
</dbReference>
<comment type="subcellular location">
    <subcellularLocation>
        <location evidence="1">Cell projection</location>
        <location evidence="1">Cilium</location>
    </subcellularLocation>
</comment>
<accession>A0AAW0F0J1</accession>
<feature type="region of interest" description="Disordered" evidence="8">
    <location>
        <begin position="608"/>
        <end position="637"/>
    </location>
</feature>
<feature type="domain" description="IF140 C-terminal TPR" evidence="11">
    <location>
        <begin position="1470"/>
        <end position="1612"/>
    </location>
</feature>
<dbReference type="SUPFAM" id="SSF48452">
    <property type="entry name" value="TPR-like"/>
    <property type="match status" value="1"/>
</dbReference>
<dbReference type="Pfam" id="PF24762">
    <property type="entry name" value="TPR_IF140-IFT172"/>
    <property type="match status" value="3"/>
</dbReference>
<dbReference type="Pfam" id="PF24760">
    <property type="entry name" value="TPR_IF140_C"/>
    <property type="match status" value="1"/>
</dbReference>
<dbReference type="InterPro" id="IPR056156">
    <property type="entry name" value="TPR_IF140_C"/>
</dbReference>
<evidence type="ECO:0000256" key="5">
    <source>
        <dbReference type="ARBA" id="ARBA00023069"/>
    </source>
</evidence>
<evidence type="ECO:0000256" key="6">
    <source>
        <dbReference type="ARBA" id="ARBA00023273"/>
    </source>
</evidence>
<dbReference type="Gene3D" id="2.130.10.10">
    <property type="entry name" value="YVTN repeat-like/Quinoprotein amine dehydrogenase"/>
    <property type="match status" value="2"/>
</dbReference>
<protein>
    <submittedName>
        <fullName evidence="13">Intraflagellar transport protein 140</fullName>
    </submittedName>
</protein>
<feature type="repeat" description="WD" evidence="7">
    <location>
        <begin position="130"/>
        <end position="171"/>
    </location>
</feature>
<evidence type="ECO:0000256" key="7">
    <source>
        <dbReference type="PROSITE-ProRule" id="PRU00221"/>
    </source>
</evidence>
<dbReference type="GO" id="GO:0030991">
    <property type="term" value="C:intraciliary transport particle A"/>
    <property type="evidence" value="ECO:0007669"/>
    <property type="project" value="TreeGrafter"/>
</dbReference>
<dbReference type="InterPro" id="IPR056154">
    <property type="entry name" value="Beta-prop_IFT140_1st"/>
</dbReference>
<dbReference type="GO" id="GO:0005930">
    <property type="term" value="C:axoneme"/>
    <property type="evidence" value="ECO:0007669"/>
    <property type="project" value="TreeGrafter"/>
</dbReference>
<dbReference type="Gene3D" id="1.25.40.10">
    <property type="entry name" value="Tetratricopeptide repeat domain"/>
    <property type="match status" value="1"/>
</dbReference>
<feature type="domain" description="IFT140 second beta-propeller" evidence="10">
    <location>
        <begin position="467"/>
        <end position="610"/>
    </location>
</feature>
<feature type="region of interest" description="Disordered" evidence="8">
    <location>
        <begin position="1058"/>
        <end position="1077"/>
    </location>
</feature>
<feature type="domain" description="IF140/IFT172/WDR19 TPR" evidence="12">
    <location>
        <begin position="1110"/>
        <end position="1170"/>
    </location>
</feature>
<evidence type="ECO:0000313" key="14">
    <source>
        <dbReference type="Proteomes" id="UP001430356"/>
    </source>
</evidence>
<dbReference type="Gene3D" id="1.25.40.470">
    <property type="match status" value="1"/>
</dbReference>
<dbReference type="EMBL" id="JAECZO010000001">
    <property type="protein sequence ID" value="KAK7199635.1"/>
    <property type="molecule type" value="Genomic_DNA"/>
</dbReference>
<keyword evidence="6" id="KW-0966">Cell projection</keyword>
<feature type="region of interest" description="Disordered" evidence="8">
    <location>
        <begin position="1650"/>
        <end position="1679"/>
    </location>
</feature>
<dbReference type="FunFam" id="1.25.40.470:FF:000031">
    <property type="entry name" value="Uncharacterized protein TCIL3000_10_12370"/>
    <property type="match status" value="1"/>
</dbReference>
<evidence type="ECO:0000313" key="13">
    <source>
        <dbReference type="EMBL" id="KAK7199635.1"/>
    </source>
</evidence>
<dbReference type="Pfam" id="PF23385">
    <property type="entry name" value="Beta-prop_IFT140_2nd"/>
    <property type="match status" value="1"/>
</dbReference>
<dbReference type="InterPro" id="IPR036322">
    <property type="entry name" value="WD40_repeat_dom_sf"/>
</dbReference>
<dbReference type="InterPro" id="IPR056168">
    <property type="entry name" value="TPR_IF140/IFT172/WDR19"/>
</dbReference>
<evidence type="ECO:0000259" key="12">
    <source>
        <dbReference type="Pfam" id="PF24762"/>
    </source>
</evidence>
<evidence type="ECO:0000256" key="4">
    <source>
        <dbReference type="ARBA" id="ARBA00022803"/>
    </source>
</evidence>
<reference evidence="13 14" key="1">
    <citation type="journal article" date="2021" name="MBio">
        <title>A New Model Trypanosomatid, Novymonas esmeraldas: Genomic Perception of Its 'Candidatus Pandoraea novymonadis' Endosymbiont.</title>
        <authorList>
            <person name="Zakharova A."/>
            <person name="Saura A."/>
            <person name="Butenko A."/>
            <person name="Podesvova L."/>
            <person name="Warmusova S."/>
            <person name="Kostygov A.Y."/>
            <person name="Nenarokova A."/>
            <person name="Lukes J."/>
            <person name="Opperdoes F.R."/>
            <person name="Yurchenko V."/>
        </authorList>
    </citation>
    <scope>NUCLEOTIDE SEQUENCE [LARGE SCALE GENOMIC DNA]</scope>
    <source>
        <strain evidence="13 14">E262AT.01</strain>
    </source>
</reference>
<organism evidence="13 14">
    <name type="scientific">Novymonas esmeraldas</name>
    <dbReference type="NCBI Taxonomy" id="1808958"/>
    <lineage>
        <taxon>Eukaryota</taxon>
        <taxon>Discoba</taxon>
        <taxon>Euglenozoa</taxon>
        <taxon>Kinetoplastea</taxon>
        <taxon>Metakinetoplastina</taxon>
        <taxon>Trypanosomatida</taxon>
        <taxon>Trypanosomatidae</taxon>
        <taxon>Novymonas</taxon>
    </lineage>
</organism>
<evidence type="ECO:0000259" key="11">
    <source>
        <dbReference type="Pfam" id="PF24760"/>
    </source>
</evidence>
<feature type="domain" description="IFT140 first beta-propeller" evidence="9">
    <location>
        <begin position="134"/>
        <end position="386"/>
    </location>
</feature>
<evidence type="ECO:0000256" key="1">
    <source>
        <dbReference type="ARBA" id="ARBA00004138"/>
    </source>
</evidence>
<dbReference type="Pfam" id="PF23383">
    <property type="entry name" value="Beta-prop_IFT140_1st"/>
    <property type="match status" value="1"/>
</dbReference>
<sequence length="1679" mass="181920">MSLFVVNTPEHEGQLKENVMAAHRCKPLLATAWVNPPSVLITSNEGEVLTPVQEPASPTGRTQLPTSLAWHPTEPLLVIGWSNGKMTLWAMPSASSLALGEEVTAAATSSAVQAIAARAASLTDAEGAVREHGAGAVLAVEWSTHGTYLASASQQRHVVVWSLEHTATETSVHFKLKPLWSVQAREPVVRIMHVPGDAPLAVSGAKGRASTTTTAATAAGGGDDDISFLLADGGMTVSAVNEEQQLFPCVTQQEAIVSVLYDAGRQTLVTLSSSYMIEVYRVGEDLKGTSTLRRKLSTSSTAAAASVATGERIAMSMVWASPGVVAFGGGDDRLRVFDLASESMDVLSLPQPGLHVSCMATFATKGIMAAGTVEGVLVVFQHSDSSAAAGRHGAVAKDGGAGIAPRLEIGAVAGVASQWEALAVHQVSKYVDRVIFTALGDVVLCRGGSELQVLHETIRKRAWDGVAAATQISADMVVIESVTGCQCLLHSKGNVRGLSIAFPNIALWNGSQIDLYTINEATSEFTLVNFVPTSSPAFAIHRDGLIYVKGNRVVFETLQLSPIAQMTFTEAEGVPVIMDIMNDYLVAVSSRNYLRLARVSSRDLRQVGPARPLTFPSAPPPPPTAAAATADDGSGGAAAREARALEVTVTAARVNAQGRRVALMTSLGPLGFPDTRVWVYDSDTDKMSSFDFGGRNEMPNSVYWNTPEPNTSTVGEFEYLLLACETHQVHMEDKKAAPEEVVSPRVGVDPAVSGGNNSSIDGGAGQESLPEALPDMENFAEKKIELEDARRGSVDATSYVSRRAHNIVTLFATHGGLVVQNVASMRRYQICLVGLTIPDFLLASVKINGNPSNADDYVIEQKRLRDFEGLKSDKDVAVREALMKFSYYSTIGNMDEAYRCVKNIKNPAAWQGLARLCVASGRLDVAAVCLATMEDCVAARALREAREEYPNDKGVQLASLALGLGMTEEAEELLRKSRRYDLMTDVYMSCGKFEHAQRHSERFDRARIRPVAYKYAQFMESLQNMDAAIMWYYNAKCAGTDVPRIFFQTNRMNELRQLMVPPSHPPSPSAGAGAGAPAEQAGAAAAVTPVAAAAAAAAAQSPFSTIFPHNRELLLWWAQHSERRRNVQEALRFYHAGEDVYNVVRLLCSLTPPKLANAVQLVKKETDKAKARFEQQQAFAAAAPGRRGGSDDQGEPDPVGAAYFVAQLYERQSDPQHALQYYQAAGAYRSGVRVAWKMEQYGVAVSLAMKSADERLMLETAMQLERQQQYDKAVQLYRRIGAVQCALDACVRGGLYDTLHEVSASLASGSTDPAVFLGMADHFQSEGDYQKAVEMLVFAKHFDEALKLCETRSVTLTEEMAESMTCDVGKLPLEERQAALRKVAHIAKDQGSWSLACKKYTQAGDRVKAMKMLMRGGETEKVIFFANHSRNAEIYTMAANFLQSQNWSADANIYKSIVLFYTKAKAHANLFVFYESCSQLQIDEHRNYPEALRALEDCIAMAASLPANKVNIDAEKVEQLKRRVEVLRGFVKAQRTVDSMVAAERGSPAEKTKADGVIATCSDLIKRSRPANPDHYLIQDALRIGDVFALMVRFYFDKMGESNNALKVMESMSKHGADPQLFIEMDYMEKVCQANGKSLANVLPSVAADGTPSAGQVAGRKVSTDTRRSSVVDELDRNT</sequence>
<evidence type="ECO:0000259" key="9">
    <source>
        <dbReference type="Pfam" id="PF23383"/>
    </source>
</evidence>
<name>A0AAW0F0J1_9TRYP</name>
<dbReference type="PANTHER" id="PTHR15722">
    <property type="entry name" value="IFT140/172-RELATED"/>
    <property type="match status" value="1"/>
</dbReference>
<keyword evidence="4" id="KW-0802">TPR repeat</keyword>
<dbReference type="InterPro" id="IPR015943">
    <property type="entry name" value="WD40/YVTN_repeat-like_dom_sf"/>
</dbReference>
<proteinExistence type="predicted"/>
<comment type="caution">
    <text evidence="13">The sequence shown here is derived from an EMBL/GenBank/DDBJ whole genome shotgun (WGS) entry which is preliminary data.</text>
</comment>
<evidence type="ECO:0000256" key="2">
    <source>
        <dbReference type="ARBA" id="ARBA00022574"/>
    </source>
</evidence>
<dbReference type="Proteomes" id="UP001430356">
    <property type="component" value="Unassembled WGS sequence"/>
</dbReference>
<keyword evidence="3" id="KW-0677">Repeat</keyword>
<evidence type="ECO:0000256" key="8">
    <source>
        <dbReference type="SAM" id="MobiDB-lite"/>
    </source>
</evidence>
<dbReference type="InterPro" id="IPR011990">
    <property type="entry name" value="TPR-like_helical_dom_sf"/>
</dbReference>
<evidence type="ECO:0000259" key="10">
    <source>
        <dbReference type="Pfam" id="PF23385"/>
    </source>
</evidence>
<dbReference type="PROSITE" id="PS50082">
    <property type="entry name" value="WD_REPEATS_2"/>
    <property type="match status" value="1"/>
</dbReference>
<keyword evidence="5" id="KW-0969">Cilium</keyword>